<dbReference type="AlphaFoldDB" id="A0A2V3VHY1"/>
<sequence>MKKLIHLLTILSMSIILVGCISIPFGDDVLKISTDGVEFVNEEKNELEEEEVTEAQEEVGEPDGEIEETVNDATHETEEENTETDSDNTPQQCEEQDYSAIMNDLQEGFFIPDCALIESVTKNELELQAYLTAEGDWQDIFTDYQTFFGSSIDEESQSPASGTARLKAFQDKTANIYTVIELTQKEEFVQIRIIQQFP</sequence>
<evidence type="ECO:0000313" key="3">
    <source>
        <dbReference type="Proteomes" id="UP000247978"/>
    </source>
</evidence>
<feature type="compositionally biased region" description="Acidic residues" evidence="1">
    <location>
        <begin position="77"/>
        <end position="86"/>
    </location>
</feature>
<dbReference type="Proteomes" id="UP000247978">
    <property type="component" value="Unassembled WGS sequence"/>
</dbReference>
<dbReference type="PROSITE" id="PS51257">
    <property type="entry name" value="PROKAR_LIPOPROTEIN"/>
    <property type="match status" value="1"/>
</dbReference>
<proteinExistence type="predicted"/>
<name>A0A2V3VHY1_9BACI</name>
<accession>A0A2V3VHY1</accession>
<keyword evidence="3" id="KW-1185">Reference proteome</keyword>
<reference evidence="2 3" key="1">
    <citation type="submission" date="2018-05" db="EMBL/GenBank/DDBJ databases">
        <title>Genomic Encyclopedia of Type Strains, Phase IV (KMG-IV): sequencing the most valuable type-strain genomes for metagenomic binning, comparative biology and taxonomic classification.</title>
        <authorList>
            <person name="Goeker M."/>
        </authorList>
    </citation>
    <scope>NUCLEOTIDE SEQUENCE [LARGE SCALE GENOMIC DNA]</scope>
    <source>
        <strain evidence="2 3">DSM 28556</strain>
    </source>
</reference>
<organism evidence="2 3">
    <name type="scientific">Pseudogracilibacillus auburnensis</name>
    <dbReference type="NCBI Taxonomy" id="1494959"/>
    <lineage>
        <taxon>Bacteria</taxon>
        <taxon>Bacillati</taxon>
        <taxon>Bacillota</taxon>
        <taxon>Bacilli</taxon>
        <taxon>Bacillales</taxon>
        <taxon>Bacillaceae</taxon>
        <taxon>Pseudogracilibacillus</taxon>
    </lineage>
</organism>
<dbReference type="RefSeq" id="WP_146214357.1">
    <property type="nucleotide sequence ID" value="NZ_JADIJL010000039.1"/>
</dbReference>
<feature type="region of interest" description="Disordered" evidence="1">
    <location>
        <begin position="42"/>
        <end position="93"/>
    </location>
</feature>
<evidence type="ECO:0000256" key="1">
    <source>
        <dbReference type="SAM" id="MobiDB-lite"/>
    </source>
</evidence>
<evidence type="ECO:0000313" key="2">
    <source>
        <dbReference type="EMBL" id="PXW80501.1"/>
    </source>
</evidence>
<dbReference type="EMBL" id="QJJQ01000026">
    <property type="protein sequence ID" value="PXW80501.1"/>
    <property type="molecule type" value="Genomic_DNA"/>
</dbReference>
<feature type="compositionally biased region" description="Acidic residues" evidence="1">
    <location>
        <begin position="45"/>
        <end position="70"/>
    </location>
</feature>
<dbReference type="OrthoDB" id="10015136at2"/>
<gene>
    <name evidence="2" type="ORF">DFR56_12627</name>
</gene>
<comment type="caution">
    <text evidence="2">The sequence shown here is derived from an EMBL/GenBank/DDBJ whole genome shotgun (WGS) entry which is preliminary data.</text>
</comment>
<protein>
    <submittedName>
        <fullName evidence="2">Uncharacterized protein</fullName>
    </submittedName>
</protein>